<accession>A0A1I5T121</accession>
<feature type="transmembrane region" description="Helical" evidence="1">
    <location>
        <begin position="6"/>
        <end position="24"/>
    </location>
</feature>
<dbReference type="STRING" id="223786.SAMN05216234_13915"/>
<proteinExistence type="predicted"/>
<gene>
    <name evidence="2" type="ORF">SAMN05216234_13915</name>
</gene>
<protein>
    <submittedName>
        <fullName evidence="2">Uncharacterized protein</fullName>
    </submittedName>
</protein>
<keyword evidence="1" id="KW-1133">Transmembrane helix</keyword>
<evidence type="ECO:0000313" key="2">
    <source>
        <dbReference type="EMBL" id="SFP76739.1"/>
    </source>
</evidence>
<dbReference type="AlphaFoldDB" id="A0A1I5T121"/>
<dbReference type="EMBL" id="FOXB01000039">
    <property type="protein sequence ID" value="SFP76739.1"/>
    <property type="molecule type" value="Genomic_DNA"/>
</dbReference>
<dbReference type="Proteomes" id="UP000199227">
    <property type="component" value="Unassembled WGS sequence"/>
</dbReference>
<keyword evidence="1" id="KW-0472">Membrane</keyword>
<evidence type="ECO:0000256" key="1">
    <source>
        <dbReference type="SAM" id="Phobius"/>
    </source>
</evidence>
<evidence type="ECO:0000313" key="3">
    <source>
        <dbReference type="Proteomes" id="UP000199227"/>
    </source>
</evidence>
<keyword evidence="1" id="KW-0812">Transmembrane</keyword>
<keyword evidence="3" id="KW-1185">Reference proteome</keyword>
<name>A0A1I5T121_9BACT</name>
<organism evidence="2 3">
    <name type="scientific">Hydrogenimonas thermophila</name>
    <dbReference type="NCBI Taxonomy" id="223786"/>
    <lineage>
        <taxon>Bacteria</taxon>
        <taxon>Pseudomonadati</taxon>
        <taxon>Campylobacterota</taxon>
        <taxon>Epsilonproteobacteria</taxon>
        <taxon>Campylobacterales</taxon>
        <taxon>Hydrogenimonadaceae</taxon>
        <taxon>Hydrogenimonas</taxon>
    </lineage>
</organism>
<sequence length="30" mass="3281">MNSGELGAIVTGLVLMAYGIYIIYKTKHSH</sequence>
<reference evidence="2 3" key="1">
    <citation type="submission" date="2016-10" db="EMBL/GenBank/DDBJ databases">
        <authorList>
            <person name="de Groot N.N."/>
        </authorList>
    </citation>
    <scope>NUCLEOTIDE SEQUENCE [LARGE SCALE GENOMIC DNA]</scope>
    <source>
        <strain evidence="2 3">EP1-55-1</strain>
    </source>
</reference>